<gene>
    <name evidence="3" type="ORF">EOD39_10944</name>
</gene>
<sequence length="119" mass="13024">MISITFITHLSITVSPFCNAQPGVSFGGRGDGHGRGSIQGRASSSSSQDLTEHDTWCTEDKSPHAFPFTGVPGINGEEATGLEYLKLFLTDDVMNDIQMLTNLPKNKLKKYQLINPMHK</sequence>
<name>A0A662YSV5_ACIRT</name>
<evidence type="ECO:0000313" key="4">
    <source>
        <dbReference type="Proteomes" id="UP000289886"/>
    </source>
</evidence>
<keyword evidence="4" id="KW-1185">Reference proteome</keyword>
<dbReference type="AlphaFoldDB" id="A0A662YSV5"/>
<evidence type="ECO:0000256" key="2">
    <source>
        <dbReference type="SAM" id="SignalP"/>
    </source>
</evidence>
<feature type="region of interest" description="Disordered" evidence="1">
    <location>
        <begin position="28"/>
        <end position="55"/>
    </location>
</feature>
<feature type="compositionally biased region" description="Low complexity" evidence="1">
    <location>
        <begin position="36"/>
        <end position="47"/>
    </location>
</feature>
<evidence type="ECO:0000313" key="3">
    <source>
        <dbReference type="EMBL" id="RXM99694.1"/>
    </source>
</evidence>
<keyword evidence="2" id="KW-0732">Signal</keyword>
<dbReference type="Proteomes" id="UP000289886">
    <property type="component" value="Unassembled WGS sequence"/>
</dbReference>
<evidence type="ECO:0000256" key="1">
    <source>
        <dbReference type="SAM" id="MobiDB-lite"/>
    </source>
</evidence>
<protein>
    <submittedName>
        <fullName evidence="3">Uncharacterized protein</fullName>
    </submittedName>
</protein>
<accession>A0A662YSV5</accession>
<feature type="chain" id="PRO_5025011350" evidence="2">
    <location>
        <begin position="21"/>
        <end position="119"/>
    </location>
</feature>
<proteinExistence type="predicted"/>
<comment type="caution">
    <text evidence="3">The sequence shown here is derived from an EMBL/GenBank/DDBJ whole genome shotgun (WGS) entry which is preliminary data.</text>
</comment>
<dbReference type="EMBL" id="SCEB01000315">
    <property type="protein sequence ID" value="RXM99694.1"/>
    <property type="molecule type" value="Genomic_DNA"/>
</dbReference>
<feature type="signal peptide" evidence="2">
    <location>
        <begin position="1"/>
        <end position="20"/>
    </location>
</feature>
<reference evidence="3 4" key="1">
    <citation type="submission" date="2019-01" db="EMBL/GenBank/DDBJ databases">
        <title>Draft Genome and Complete Hox-Cluster Characterization of the Sterlet Sturgeon (Acipenser ruthenus).</title>
        <authorList>
            <person name="Wei Q."/>
        </authorList>
    </citation>
    <scope>NUCLEOTIDE SEQUENCE [LARGE SCALE GENOMIC DNA]</scope>
    <source>
        <strain evidence="3">WHYD16114868_AA</strain>
        <tissue evidence="3">Blood</tissue>
    </source>
</reference>
<organism evidence="3 4">
    <name type="scientific">Acipenser ruthenus</name>
    <name type="common">Sterlet sturgeon</name>
    <dbReference type="NCBI Taxonomy" id="7906"/>
    <lineage>
        <taxon>Eukaryota</taxon>
        <taxon>Metazoa</taxon>
        <taxon>Chordata</taxon>
        <taxon>Craniata</taxon>
        <taxon>Vertebrata</taxon>
        <taxon>Euteleostomi</taxon>
        <taxon>Actinopterygii</taxon>
        <taxon>Chondrostei</taxon>
        <taxon>Acipenseriformes</taxon>
        <taxon>Acipenseridae</taxon>
        <taxon>Acipenser</taxon>
    </lineage>
</organism>